<reference evidence="2 3" key="1">
    <citation type="submission" date="2020-08" db="EMBL/GenBank/DDBJ databases">
        <title>Sequencing the genomes of 1000 actinobacteria strains.</title>
        <authorList>
            <person name="Klenk H.-P."/>
        </authorList>
    </citation>
    <scope>NUCLEOTIDE SEQUENCE [LARGE SCALE GENOMIC DNA]</scope>
    <source>
        <strain evidence="2 3">DSM 40129</strain>
    </source>
</reference>
<sequence>MPVGFSPWPRLCPSNRSHPAEPATRRDPVTGPTGLPVRLPHPAAPADPAHRRTAGGPPGRSPSPEARCAPARPCPQPLCRPHNHRVLDVRPPKSRPLRRSHVHRAKGPGREPRAPDPEHHTSRAAGAPVSRTDHQARTPAHHPTPCSPLTGSPPTHSPTSAQPCPRHAKSQSLRRPTPGHTPRLHLTWPKTDPHSRKTPPRDVTWPNPTPALRPPPSETPPPTPPSSSGRARDRPDPALPVRLFGRVAVTRDVVRLRSRPRPLGPLRRPLRR</sequence>
<keyword evidence="3" id="KW-1185">Reference proteome</keyword>
<feature type="compositionally biased region" description="Polar residues" evidence="1">
    <location>
        <begin position="147"/>
        <end position="162"/>
    </location>
</feature>
<evidence type="ECO:0000313" key="3">
    <source>
        <dbReference type="Proteomes" id="UP000579531"/>
    </source>
</evidence>
<evidence type="ECO:0000256" key="1">
    <source>
        <dbReference type="SAM" id="MobiDB-lite"/>
    </source>
</evidence>
<organism evidence="2 3">
    <name type="scientific">Streptomyces collinus</name>
    <dbReference type="NCBI Taxonomy" id="42684"/>
    <lineage>
        <taxon>Bacteria</taxon>
        <taxon>Bacillati</taxon>
        <taxon>Actinomycetota</taxon>
        <taxon>Actinomycetes</taxon>
        <taxon>Kitasatosporales</taxon>
        <taxon>Streptomycetaceae</taxon>
        <taxon>Streptomyces</taxon>
    </lineage>
</organism>
<feature type="compositionally biased region" description="Basic residues" evidence="1">
    <location>
        <begin position="92"/>
        <end position="107"/>
    </location>
</feature>
<feature type="compositionally biased region" description="Pro residues" evidence="1">
    <location>
        <begin position="207"/>
        <end position="225"/>
    </location>
</feature>
<name>A0AA89PV56_STRCU</name>
<evidence type="ECO:0000313" key="2">
    <source>
        <dbReference type="EMBL" id="MBB5809837.1"/>
    </source>
</evidence>
<proteinExistence type="predicted"/>
<accession>A0AA89PV56</accession>
<dbReference type="Proteomes" id="UP000579531">
    <property type="component" value="Unassembled WGS sequence"/>
</dbReference>
<feature type="compositionally biased region" description="Basic and acidic residues" evidence="1">
    <location>
        <begin position="108"/>
        <end position="121"/>
    </location>
</feature>
<feature type="region of interest" description="Disordered" evidence="1">
    <location>
        <begin position="1"/>
        <end position="240"/>
    </location>
</feature>
<gene>
    <name evidence="2" type="ORF">HNR72_000865</name>
</gene>
<dbReference type="EMBL" id="JACHLX010000001">
    <property type="protein sequence ID" value="MBB5809837.1"/>
    <property type="molecule type" value="Genomic_DNA"/>
</dbReference>
<feature type="compositionally biased region" description="Low complexity" evidence="1">
    <location>
        <begin position="62"/>
        <end position="71"/>
    </location>
</feature>
<comment type="caution">
    <text evidence="2">The sequence shown here is derived from an EMBL/GenBank/DDBJ whole genome shotgun (WGS) entry which is preliminary data.</text>
</comment>
<protein>
    <submittedName>
        <fullName evidence="2">Uncharacterized protein</fullName>
    </submittedName>
</protein>
<dbReference type="AlphaFoldDB" id="A0AA89PV56"/>